<accession>A0AAN6LXC2</accession>
<feature type="region of interest" description="Disordered" evidence="1">
    <location>
        <begin position="111"/>
        <end position="146"/>
    </location>
</feature>
<dbReference type="EMBL" id="WVTA01000007">
    <property type="protein sequence ID" value="KAK3208483.1"/>
    <property type="molecule type" value="Genomic_DNA"/>
</dbReference>
<organism evidence="2 3">
    <name type="scientific">Pseudopithomyces chartarum</name>
    <dbReference type="NCBI Taxonomy" id="1892770"/>
    <lineage>
        <taxon>Eukaryota</taxon>
        <taxon>Fungi</taxon>
        <taxon>Dikarya</taxon>
        <taxon>Ascomycota</taxon>
        <taxon>Pezizomycotina</taxon>
        <taxon>Dothideomycetes</taxon>
        <taxon>Pleosporomycetidae</taxon>
        <taxon>Pleosporales</taxon>
        <taxon>Massarineae</taxon>
        <taxon>Didymosphaeriaceae</taxon>
        <taxon>Pseudopithomyces</taxon>
    </lineage>
</organism>
<dbReference type="AlphaFoldDB" id="A0AAN6LXC2"/>
<feature type="compositionally biased region" description="Basic residues" evidence="1">
    <location>
        <begin position="40"/>
        <end position="49"/>
    </location>
</feature>
<dbReference type="Proteomes" id="UP001280581">
    <property type="component" value="Unassembled WGS sequence"/>
</dbReference>
<gene>
    <name evidence="2" type="ORF">GRF29_77g884837</name>
</gene>
<evidence type="ECO:0000313" key="3">
    <source>
        <dbReference type="Proteomes" id="UP001280581"/>
    </source>
</evidence>
<evidence type="ECO:0000313" key="2">
    <source>
        <dbReference type="EMBL" id="KAK3208483.1"/>
    </source>
</evidence>
<evidence type="ECO:0000256" key="1">
    <source>
        <dbReference type="SAM" id="MobiDB-lite"/>
    </source>
</evidence>
<protein>
    <submittedName>
        <fullName evidence="2">Uncharacterized protein</fullName>
    </submittedName>
</protein>
<sequence>MDTPSSHTRSKGRPLQRPLQHSHRDLRISRNPVTEPAKARIQKHKRKKSTTASTEICRRYLENKSHRACRYQHPPVCRDHLRGKCTCKCKYAHFTDPALFEYHHRMLEIEQEEKEEKDRKEKMKKEKKIEDEGMQIERGHGDVGLE</sequence>
<name>A0AAN6LXC2_9PLEO</name>
<comment type="caution">
    <text evidence="2">The sequence shown here is derived from an EMBL/GenBank/DDBJ whole genome shotgun (WGS) entry which is preliminary data.</text>
</comment>
<keyword evidence="3" id="KW-1185">Reference proteome</keyword>
<reference evidence="2 3" key="1">
    <citation type="submission" date="2021-02" db="EMBL/GenBank/DDBJ databases">
        <title>Genome assembly of Pseudopithomyces chartarum.</title>
        <authorList>
            <person name="Jauregui R."/>
            <person name="Singh J."/>
            <person name="Voisey C."/>
        </authorList>
    </citation>
    <scope>NUCLEOTIDE SEQUENCE [LARGE SCALE GENOMIC DNA]</scope>
    <source>
        <strain evidence="2 3">AGR01</strain>
    </source>
</reference>
<feature type="region of interest" description="Disordered" evidence="1">
    <location>
        <begin position="1"/>
        <end position="53"/>
    </location>
</feature>
<proteinExistence type="predicted"/>